<comment type="caution">
    <text evidence="3">The sequence shown here is derived from an EMBL/GenBank/DDBJ whole genome shotgun (WGS) entry which is preliminary data.</text>
</comment>
<dbReference type="PANTHER" id="PTHR14859:SF15">
    <property type="entry name" value="ENDONUCLEASE_EXONUCLEASE_PHOSPHATASE DOMAIN-CONTAINING PROTEIN"/>
    <property type="match status" value="1"/>
</dbReference>
<evidence type="ECO:0000259" key="2">
    <source>
        <dbReference type="Pfam" id="PF03372"/>
    </source>
</evidence>
<dbReference type="GO" id="GO:0004519">
    <property type="term" value="F:endonuclease activity"/>
    <property type="evidence" value="ECO:0007669"/>
    <property type="project" value="UniProtKB-KW"/>
</dbReference>
<dbReference type="Proteomes" id="UP000294619">
    <property type="component" value="Unassembled WGS sequence"/>
</dbReference>
<feature type="signal peptide" evidence="1">
    <location>
        <begin position="1"/>
        <end position="20"/>
    </location>
</feature>
<evidence type="ECO:0000313" key="4">
    <source>
        <dbReference type="EMBL" id="TNG91883.1"/>
    </source>
</evidence>
<sequence length="275" mass="30428">MKLHHLSGFIALLSSVGLSAAPLNVATYNIHHGAGEDEVLDLQRITNVLNKLDVDLVGLQEVDIANGRTGFVSQGKYIAQQLQNAQNTPWKTLNAAAIEFENGEYGNAIIYKSDVLTLNDYKVVRLPDPDGDGQRSAGVATFTDKDGITFQFVASHLTHKNKTENGSTIQLTSLKMVEDNLDSKLPTIFVADFNASIRKEDNHNLDTMAYLIKNNWRIDSPLEGASIPDEPWIIDYVVSKNHDKLKVNSAQIVLDDLTKVASDHFPVKVNYLLEK</sequence>
<evidence type="ECO:0000256" key="1">
    <source>
        <dbReference type="SAM" id="SignalP"/>
    </source>
</evidence>
<reference evidence="4 6" key="2">
    <citation type="submission" date="2019-05" db="EMBL/GenBank/DDBJ databases">
        <title>Pasteurellaceae isolates from reptiles.</title>
        <authorList>
            <person name="Bojesen A.M."/>
            <person name="Lund E."/>
        </authorList>
    </citation>
    <scope>NUCLEOTIDE SEQUENCE [LARGE SCALE GENOMIC DNA]</scope>
    <source>
        <strain evidence="4 6">ELNT2x</strain>
    </source>
</reference>
<gene>
    <name evidence="3" type="ORF">EDC16_105204</name>
    <name evidence="4" type="ORF">FHQ21_06285</name>
</gene>
<keyword evidence="3" id="KW-0540">Nuclease</keyword>
<dbReference type="GO" id="GO:0016020">
    <property type="term" value="C:membrane"/>
    <property type="evidence" value="ECO:0007669"/>
    <property type="project" value="GOC"/>
</dbReference>
<dbReference type="RefSeq" id="WP_132966811.1">
    <property type="nucleotide sequence ID" value="NZ_LEKL01000064.1"/>
</dbReference>
<keyword evidence="6" id="KW-1185">Reference proteome</keyword>
<dbReference type="EMBL" id="VDGV01000045">
    <property type="protein sequence ID" value="TNG91883.1"/>
    <property type="molecule type" value="Genomic_DNA"/>
</dbReference>
<dbReference type="EMBL" id="SMCP01000005">
    <property type="protein sequence ID" value="TCV87285.1"/>
    <property type="molecule type" value="Genomic_DNA"/>
</dbReference>
<evidence type="ECO:0000313" key="3">
    <source>
        <dbReference type="EMBL" id="TCV87285.1"/>
    </source>
</evidence>
<keyword evidence="3" id="KW-0255">Endonuclease</keyword>
<organism evidence="3 5">
    <name type="scientific">Testudinibacter aquarius</name>
    <dbReference type="NCBI Taxonomy" id="1524974"/>
    <lineage>
        <taxon>Bacteria</taxon>
        <taxon>Pseudomonadati</taxon>
        <taxon>Pseudomonadota</taxon>
        <taxon>Gammaproteobacteria</taxon>
        <taxon>Pasteurellales</taxon>
        <taxon>Pasteurellaceae</taxon>
        <taxon>Testudinibacter</taxon>
    </lineage>
</organism>
<protein>
    <submittedName>
        <fullName evidence="3">Endonuclease/exonuclease/phosphatase family metal-dependent hydrolase</fullName>
    </submittedName>
</protein>
<keyword evidence="3" id="KW-0378">Hydrolase</keyword>
<feature type="chain" id="PRO_5021009571" evidence="1">
    <location>
        <begin position="21"/>
        <end position="275"/>
    </location>
</feature>
<evidence type="ECO:0000313" key="5">
    <source>
        <dbReference type="Proteomes" id="UP000294619"/>
    </source>
</evidence>
<name>A0A4R3Y4X4_9PAST</name>
<keyword evidence="3" id="KW-0269">Exonuclease</keyword>
<dbReference type="AlphaFoldDB" id="A0A4R3Y4X4"/>
<reference evidence="3 5" key="1">
    <citation type="submission" date="2019-03" db="EMBL/GenBank/DDBJ databases">
        <title>Genomic Encyclopedia of Type Strains, Phase IV (KMG-IV): sequencing the most valuable type-strain genomes for metagenomic binning, comparative biology and taxonomic classification.</title>
        <authorList>
            <person name="Goeker M."/>
        </authorList>
    </citation>
    <scope>NUCLEOTIDE SEQUENCE [LARGE SCALE GENOMIC DNA]</scope>
    <source>
        <strain evidence="3 5">DSM 28140</strain>
    </source>
</reference>
<keyword evidence="1" id="KW-0732">Signal</keyword>
<dbReference type="InterPro" id="IPR036691">
    <property type="entry name" value="Endo/exonu/phosph_ase_sf"/>
</dbReference>
<dbReference type="Proteomes" id="UP000305526">
    <property type="component" value="Unassembled WGS sequence"/>
</dbReference>
<dbReference type="GO" id="GO:0004527">
    <property type="term" value="F:exonuclease activity"/>
    <property type="evidence" value="ECO:0007669"/>
    <property type="project" value="UniProtKB-KW"/>
</dbReference>
<dbReference type="GO" id="GO:0006506">
    <property type="term" value="P:GPI anchor biosynthetic process"/>
    <property type="evidence" value="ECO:0007669"/>
    <property type="project" value="TreeGrafter"/>
</dbReference>
<dbReference type="InterPro" id="IPR051916">
    <property type="entry name" value="GPI-anchor_lipid_remodeler"/>
</dbReference>
<feature type="domain" description="Endonuclease/exonuclease/phosphatase" evidence="2">
    <location>
        <begin position="26"/>
        <end position="264"/>
    </location>
</feature>
<proteinExistence type="predicted"/>
<accession>A0A4R3Y4X4</accession>
<dbReference type="InterPro" id="IPR005135">
    <property type="entry name" value="Endo/exonuclease/phosphatase"/>
</dbReference>
<dbReference type="SUPFAM" id="SSF56219">
    <property type="entry name" value="DNase I-like"/>
    <property type="match status" value="1"/>
</dbReference>
<dbReference type="Gene3D" id="3.60.10.10">
    <property type="entry name" value="Endonuclease/exonuclease/phosphatase"/>
    <property type="match status" value="1"/>
</dbReference>
<dbReference type="PANTHER" id="PTHR14859">
    <property type="entry name" value="CALCOFLUOR WHITE HYPERSENSITIVE PROTEIN PRECURSOR"/>
    <property type="match status" value="1"/>
</dbReference>
<dbReference type="Pfam" id="PF03372">
    <property type="entry name" value="Exo_endo_phos"/>
    <property type="match status" value="1"/>
</dbReference>
<evidence type="ECO:0000313" key="6">
    <source>
        <dbReference type="Proteomes" id="UP000305526"/>
    </source>
</evidence>